<dbReference type="EMBL" id="DLUI01000013">
    <property type="protein sequence ID" value="DAB39397.1"/>
    <property type="molecule type" value="Genomic_DNA"/>
</dbReference>
<proteinExistence type="predicted"/>
<dbReference type="RefSeq" id="WP_294894758.1">
    <property type="nucleotide sequence ID" value="NZ_DLUI01000013.1"/>
</dbReference>
<sequence length="99" mass="11490">MQSSELITIQKYAARHHISIFSVIKKTMNGELPTVVKEENGKEVTYIVMNPSTAHPQNEVRSNDNEEVEIDYKKAYEDLNKEYLILKTKYQKLVDMLEG</sequence>
<gene>
    <name evidence="1" type="ORF">CFH83_00910</name>
</gene>
<name>A0A2D3WKX1_9BACT</name>
<evidence type="ECO:0000313" key="2">
    <source>
        <dbReference type="Proteomes" id="UP000228859"/>
    </source>
</evidence>
<reference evidence="1 2" key="1">
    <citation type="journal article" date="2017" name="Front. Microbiol.">
        <title>Comparative Genomic Analysis of the Class Epsilonproteobacteria and Proposed Reclassification to Epsilonbacteraeota (phyl. nov.).</title>
        <authorList>
            <person name="Waite D.W."/>
            <person name="Vanwonterghem I."/>
            <person name="Rinke C."/>
            <person name="Parks D.H."/>
            <person name="Zhang Y."/>
            <person name="Takai K."/>
            <person name="Sievert S.M."/>
            <person name="Simon J."/>
            <person name="Campbell B.J."/>
            <person name="Hanson T.E."/>
            <person name="Woyke T."/>
            <person name="Klotz M.G."/>
            <person name="Hugenholtz P."/>
        </authorList>
    </citation>
    <scope>NUCLEOTIDE SEQUENCE [LARGE SCALE GENOMIC DNA]</scope>
    <source>
        <strain evidence="1">UBA12443</strain>
    </source>
</reference>
<organism evidence="1 2">
    <name type="scientific">Sulfuricurvum kujiense</name>
    <dbReference type="NCBI Taxonomy" id="148813"/>
    <lineage>
        <taxon>Bacteria</taxon>
        <taxon>Pseudomonadati</taxon>
        <taxon>Campylobacterota</taxon>
        <taxon>Epsilonproteobacteria</taxon>
        <taxon>Campylobacterales</taxon>
        <taxon>Sulfurimonadaceae</taxon>
        <taxon>Sulfuricurvum</taxon>
    </lineage>
</organism>
<dbReference type="Proteomes" id="UP000228859">
    <property type="component" value="Unassembled WGS sequence"/>
</dbReference>
<dbReference type="AlphaFoldDB" id="A0A2D3WKX1"/>
<comment type="caution">
    <text evidence="1">The sequence shown here is derived from an EMBL/GenBank/DDBJ whole genome shotgun (WGS) entry which is preliminary data.</text>
</comment>
<protein>
    <submittedName>
        <fullName evidence="1">Uncharacterized protein</fullName>
    </submittedName>
</protein>
<evidence type="ECO:0000313" key="1">
    <source>
        <dbReference type="EMBL" id="DAB39397.1"/>
    </source>
</evidence>
<accession>A0A2D3WKX1</accession>